<dbReference type="Proteomes" id="UP000711178">
    <property type="component" value="Unassembled WGS sequence"/>
</dbReference>
<dbReference type="InterPro" id="IPR001031">
    <property type="entry name" value="Thioesterase"/>
</dbReference>
<dbReference type="Gene3D" id="2.30.38.10">
    <property type="entry name" value="Luciferase, Domain 3"/>
    <property type="match status" value="1"/>
</dbReference>
<dbReference type="InterPro" id="IPR045851">
    <property type="entry name" value="AMP-bd_C_sf"/>
</dbReference>
<evidence type="ECO:0000313" key="5">
    <source>
        <dbReference type="EMBL" id="MBW8290005.1"/>
    </source>
</evidence>
<feature type="domain" description="Carrier" evidence="4">
    <location>
        <begin position="1035"/>
        <end position="1109"/>
    </location>
</feature>
<evidence type="ECO:0000256" key="1">
    <source>
        <dbReference type="ARBA" id="ARBA00001957"/>
    </source>
</evidence>
<dbReference type="Pfam" id="PF00501">
    <property type="entry name" value="AMP-binding"/>
    <property type="match status" value="1"/>
</dbReference>
<dbReference type="NCBIfam" id="TIGR01733">
    <property type="entry name" value="AA-adenyl-dom"/>
    <property type="match status" value="1"/>
</dbReference>
<evidence type="ECO:0000256" key="2">
    <source>
        <dbReference type="ARBA" id="ARBA00022450"/>
    </source>
</evidence>
<comment type="caution">
    <text evidence="5">The sequence shown here is derived from an EMBL/GenBank/DDBJ whole genome shotgun (WGS) entry which is preliminary data.</text>
</comment>
<dbReference type="Gene3D" id="3.40.50.1820">
    <property type="entry name" value="alpha/beta hydrolase"/>
    <property type="match status" value="1"/>
</dbReference>
<dbReference type="GeneID" id="89685650"/>
<dbReference type="Pfam" id="PF13193">
    <property type="entry name" value="AMP-binding_C"/>
    <property type="match status" value="1"/>
</dbReference>
<dbReference type="Pfam" id="PF00550">
    <property type="entry name" value="PP-binding"/>
    <property type="match status" value="2"/>
</dbReference>
<name>A0ABS7FKJ3_9NEIS</name>
<dbReference type="InterPro" id="IPR006162">
    <property type="entry name" value="Ppantetheine_attach_site"/>
</dbReference>
<dbReference type="PANTHER" id="PTHR45527:SF1">
    <property type="entry name" value="FATTY ACID SYNTHASE"/>
    <property type="match status" value="1"/>
</dbReference>
<dbReference type="InterPro" id="IPR010071">
    <property type="entry name" value="AA_adenyl_dom"/>
</dbReference>
<dbReference type="Pfam" id="PF00668">
    <property type="entry name" value="Condensation"/>
    <property type="match status" value="3"/>
</dbReference>
<dbReference type="InterPro" id="IPR036736">
    <property type="entry name" value="ACP-like_sf"/>
</dbReference>
<dbReference type="InterPro" id="IPR041464">
    <property type="entry name" value="TubC_N"/>
</dbReference>
<dbReference type="Gene3D" id="1.10.1200.10">
    <property type="entry name" value="ACP-like"/>
    <property type="match status" value="2"/>
</dbReference>
<keyword evidence="2" id="KW-0596">Phosphopantetheine</keyword>
<dbReference type="PROSITE" id="PS00012">
    <property type="entry name" value="PHOSPHOPANTETHEINE"/>
    <property type="match status" value="1"/>
</dbReference>
<dbReference type="CDD" id="cd19531">
    <property type="entry name" value="LCL_NRPS-like"/>
    <property type="match status" value="1"/>
</dbReference>
<dbReference type="SUPFAM" id="SSF47336">
    <property type="entry name" value="ACP-like"/>
    <property type="match status" value="2"/>
</dbReference>
<dbReference type="Gene3D" id="3.40.50.980">
    <property type="match status" value="2"/>
</dbReference>
<evidence type="ECO:0000259" key="4">
    <source>
        <dbReference type="PROSITE" id="PS50075"/>
    </source>
</evidence>
<comment type="cofactor">
    <cofactor evidence="1">
        <name>pantetheine 4'-phosphate</name>
        <dbReference type="ChEBI" id="CHEBI:47942"/>
    </cofactor>
</comment>
<dbReference type="SUPFAM" id="SSF56801">
    <property type="entry name" value="Acetyl-CoA synthetase-like"/>
    <property type="match status" value="1"/>
</dbReference>
<reference evidence="5 6" key="1">
    <citation type="submission" date="2021-05" db="EMBL/GenBank/DDBJ databases">
        <title>Draft Whole Genome Sequencing Of Biosensor Chromobacterium violaceum Strain CV026 Reveals A Regulatory RNA In Chromobacterium violaceum Phenotype Regulatory Network.</title>
        <authorList>
            <person name="Hong K.W."/>
            <person name="Chan K.G."/>
            <person name="Chang C.-Y."/>
        </authorList>
    </citation>
    <scope>NUCLEOTIDE SEQUENCE [LARGE SCALE GENOMIC DNA]</scope>
    <source>
        <strain evidence="5 6">ATCC 31532</strain>
    </source>
</reference>
<evidence type="ECO:0000256" key="3">
    <source>
        <dbReference type="ARBA" id="ARBA00022553"/>
    </source>
</evidence>
<dbReference type="InterPro" id="IPR000873">
    <property type="entry name" value="AMP-dep_synth/lig_dom"/>
</dbReference>
<dbReference type="InterPro" id="IPR044894">
    <property type="entry name" value="TubC_N_sf"/>
</dbReference>
<keyword evidence="6" id="KW-1185">Reference proteome</keyword>
<dbReference type="InterPro" id="IPR020845">
    <property type="entry name" value="AMP-binding_CS"/>
</dbReference>
<dbReference type="InterPro" id="IPR020802">
    <property type="entry name" value="TesA-like"/>
</dbReference>
<dbReference type="Gene3D" id="3.30.559.30">
    <property type="entry name" value="Nonribosomal peptide synthetase, condensation domain"/>
    <property type="match status" value="3"/>
</dbReference>
<dbReference type="PROSITE" id="PS00455">
    <property type="entry name" value="AMP_BINDING"/>
    <property type="match status" value="1"/>
</dbReference>
<dbReference type="SUPFAM" id="SSF53474">
    <property type="entry name" value="alpha/beta-Hydrolases"/>
    <property type="match status" value="1"/>
</dbReference>
<dbReference type="PANTHER" id="PTHR45527">
    <property type="entry name" value="NONRIBOSOMAL PEPTIDE SYNTHETASE"/>
    <property type="match status" value="1"/>
</dbReference>
<keyword evidence="3" id="KW-0597">Phosphoprotein</keyword>
<sequence>MSAEAIRLLAELNTLGISVWAEQGQLRFRAPKGRLTEPLKAELAARRDALLALLDKDAAAETAIVRRDMPAGQPVPLSSQQHSVWMAEQNGGGHAFLIPGALSLRGALDVDALRAALQALVNRHEALRCAIRLVDDVPMQVALPDVRFELPLTDLSAQDQAGREASVAAQLAAEAEQAFDLATPPLLRARLLRLAADNHVLILTPHHIMSDGWSIDIMVRELSRLYRPGSAPADLGPVPLGYPDFALWQDARRSQGGDRADLDYWRRALADLPAPLELPSDRAAAPDVDFAGAELHAELPAATANGLRQLAKQSGTTLFSALAAAFAALLHRYTGETDLTLGTAIAGRSRAELQDVIGLFAGRLPLRLDLDGNPSFLQLLRRVAGAAAEAFSHAEVPAERILAEAVVPDARPALFQVMIALQNAVKNRLDFIGLEVQPLPIAGHTAKFELFLAVDEADDRLALALEYSTARFDQPAMRQLLNHLVRLAAAAVAAPELPLSELAMLDADERRALLAPPRSPKAWDGAGDLWRRFLQAADAHPERPALTLPAQWQHAGPDAVLSYGALRDRAQALAGSLRRAGVRPGEIVALAGDRSGDFIVGMLAILAAGGGYMPLAPDLPPSRVQEMLEDSGAARLVFSDDAGAALAGSFAAAFDARAAANGDDGAELPAIDPASPAYVMFTSGSTGRPKGVVVSHANALHFVANMPTTPGSGREVFLQFAPSGFDASVIEIWSALLIGARLVIAPPGLPSLDALAELIESRGVNVCWLTAGLFHQMCEAHPAALSRLDYLLSGGDRLSVAAARAVLAQNGPARVYNAYGPTETTVFATLHRILPADVGPDARSVPLGGAHGDARLYILDSRREPVPAGAAGELYIGGAGVSAGYINRPDLTAERFLPDPFNAAPGARMYRSGDLVRRRADGLLEFMGRADRQVKIRGFRIEPAEIETHLQEHPAISQAAVEPQKQGGIQRLVAYVVASAPLSLDDIRDFLAERLPEHMIPGALVALDALPLTRNGKLDRRALPQPAVESSAGQEPASAEARLLAAIWRDVLQAERIGLDDNFYELGGDSIMAMQVAMRLTRQEWELRPQDMLRHPTLRAQSRLLRRKAKTLARREFSQPLPLTPIQNWFFQLPLANRNHWNQALRLALEPAAAERLETALAALEQTHDALRLRFSPDAGGWRQLPAAAASPRLRRERVADEEQAGERIAAAQRSLDIEHGPVWTALLLEGLGDWPQLVLIAHHLVVDGVSWRILLEDLALALQGRALTPPALGLCDWAAHLAEQPDAEPAAAEAAPALPPLDHPQGGNLESQTAIASLLLPPDAATQLLGPANAPYRTEPTELLLAAIMLGLRDAFGRDALTVALERHGREADGIDLSGTVGWFTAIAAVRLDLAAAQTPGQALLAVKQAARTAPRRMRNGDGRAPAVAFNYLGRFDNTLPPGGPFRPLDADSGVCTDPAGARPYALEIVASVDADGLRVDFRHSAEQFERATIAAWVDAARANLLALAALADAETAGGRAPCDFPLSGIASQRELDDLLAEHQLAAPALDDLLPVSAQQRGMLLENLAHPGRGMHVEQFVATFAGPLEPAALEAAWSGLIARHETLRSGFIWRHDGEPLRVVHRQAAAGWQHLDWRADAGAEGRIGDWLAVDAAAGFAGSAAPLRFATMRLDDERWLFVWTYHHALLDGWSVARLLAEVLEPASGKAAPTSARDHARWLASRDREAAAAFWRRYLADAATPSLPGRRDAALEPGEGYADLRQTLDAARAEKLETLARRRRITPAMLAQGAWALTLAWASGQDDVVFASTVSGRPTEIEGSEAWVGLFINSLPLRLTVPAAGDAWRWLEQLGDNAAERSQYEWCAGGDIHAWSGLPLGRSLSDTLIIFENYPNTPQQPVAEGGARLVSVAGRGARTHFPVTLLIMPGDGWRCEFVCDNQYIPAEEAARLLDAFIRLLAALADEGAALDGVRAALPPQPPRLCRQPERVVQPPRTALELEIAKLWEDLFALSPIGADDNFFLLGGHSLLALDLMARLRARFGRRVPFTAFLAEPTVAGLARLLAGDELQGGVSLLPLADQGRPLYLMPGASGNPLAYLELAQALEGRYALIGAQPDMVDRGAALTIEAVAADLAQAIERRQPQGPVLLAGHSFGSAIAFETARLLARQGRTVGALVLIDTPVPNGGDEFAGFGEIDWIVSIADAAGSYFGQPIDLAPEELEPLPSDARRALMLARFQAAGALPAGASRQVIDDLLATYQNSIAAFSAYRPAYWDGALSVIRSEQEHGIDDPTLGWGGLCREIGITAAAPGDHISMVASAHAAELAKRIVLCVDSALEAGQARDKEAAATV</sequence>
<dbReference type="InterPro" id="IPR025110">
    <property type="entry name" value="AMP-bd_C"/>
</dbReference>
<dbReference type="Gene3D" id="3.30.300.30">
    <property type="match status" value="1"/>
</dbReference>
<organism evidence="5 6">
    <name type="scientific">Chromobacterium subtsugae</name>
    <dbReference type="NCBI Taxonomy" id="251747"/>
    <lineage>
        <taxon>Bacteria</taxon>
        <taxon>Pseudomonadati</taxon>
        <taxon>Pseudomonadota</taxon>
        <taxon>Betaproteobacteria</taxon>
        <taxon>Neisseriales</taxon>
        <taxon>Chromobacteriaceae</taxon>
        <taxon>Chromobacterium</taxon>
    </lineage>
</organism>
<accession>A0ABS7FKJ3</accession>
<dbReference type="InterPro" id="IPR023213">
    <property type="entry name" value="CAT-like_dom_sf"/>
</dbReference>
<dbReference type="RefSeq" id="WP_043573382.1">
    <property type="nucleotide sequence ID" value="NZ_CP142381.1"/>
</dbReference>
<feature type="domain" description="Carrier" evidence="4">
    <location>
        <begin position="1992"/>
        <end position="2067"/>
    </location>
</feature>
<dbReference type="InterPro" id="IPR001242">
    <property type="entry name" value="Condensation_dom"/>
</dbReference>
<dbReference type="Pfam" id="PF18563">
    <property type="entry name" value="TubC_N"/>
    <property type="match status" value="1"/>
</dbReference>
<dbReference type="CDD" id="cd12117">
    <property type="entry name" value="A_NRPS_Srf_like"/>
    <property type="match status" value="1"/>
</dbReference>
<dbReference type="Gene3D" id="1.10.10.1830">
    <property type="entry name" value="Non-ribosomal peptide synthase, adenylation domain"/>
    <property type="match status" value="1"/>
</dbReference>
<dbReference type="InterPro" id="IPR029058">
    <property type="entry name" value="AB_hydrolase_fold"/>
</dbReference>
<dbReference type="InterPro" id="IPR009081">
    <property type="entry name" value="PP-bd_ACP"/>
</dbReference>
<evidence type="ECO:0000313" key="6">
    <source>
        <dbReference type="Proteomes" id="UP000711178"/>
    </source>
</evidence>
<dbReference type="InterPro" id="IPR020806">
    <property type="entry name" value="PKS_PP-bd"/>
</dbReference>
<dbReference type="PROSITE" id="PS50075">
    <property type="entry name" value="CARRIER"/>
    <property type="match status" value="2"/>
</dbReference>
<dbReference type="SUPFAM" id="SSF52777">
    <property type="entry name" value="CoA-dependent acyltransferases"/>
    <property type="match status" value="6"/>
</dbReference>
<dbReference type="EMBL" id="JAHDTB010000029">
    <property type="protein sequence ID" value="MBW8290005.1"/>
    <property type="molecule type" value="Genomic_DNA"/>
</dbReference>
<gene>
    <name evidence="5" type="ORF">KIF53_20405</name>
</gene>
<dbReference type="Pfam" id="PF00975">
    <property type="entry name" value="Thioesterase"/>
    <property type="match status" value="1"/>
</dbReference>
<dbReference type="SMART" id="SM00823">
    <property type="entry name" value="PKS_PP"/>
    <property type="match status" value="2"/>
</dbReference>
<dbReference type="Gene3D" id="3.30.559.10">
    <property type="entry name" value="Chloramphenicol acetyltransferase-like domain"/>
    <property type="match status" value="3"/>
</dbReference>
<protein>
    <submittedName>
        <fullName evidence="5">Non-ribosomal peptide synthetase</fullName>
    </submittedName>
</protein>
<proteinExistence type="predicted"/>
<dbReference type="SMART" id="SM00824">
    <property type="entry name" value="PKS_TE"/>
    <property type="match status" value="1"/>
</dbReference>